<dbReference type="STRING" id="260084.SAMN02927928_3010"/>
<dbReference type="OrthoDB" id="6198158at2"/>
<evidence type="ECO:0000313" key="2">
    <source>
        <dbReference type="Proteomes" id="UP000199150"/>
    </source>
</evidence>
<dbReference type="InterPro" id="IPR045865">
    <property type="entry name" value="ACT-like_dom_sf"/>
</dbReference>
<accession>A0A1G4SXG1</accession>
<sequence>MSHLIHIELDRLEGSLLRILGLVERRGFNIDGAELYDLGEDKRGLSLTVRPRDPSRNTDILGLQIDRLYGIKRLASDPRGASAPAAKSKVSA</sequence>
<dbReference type="Pfam" id="PF13710">
    <property type="entry name" value="ACT_5"/>
    <property type="match status" value="1"/>
</dbReference>
<organism evidence="1 2">
    <name type="scientific">Asticcacaulis taihuensis</name>
    <dbReference type="NCBI Taxonomy" id="260084"/>
    <lineage>
        <taxon>Bacteria</taxon>
        <taxon>Pseudomonadati</taxon>
        <taxon>Pseudomonadota</taxon>
        <taxon>Alphaproteobacteria</taxon>
        <taxon>Caulobacterales</taxon>
        <taxon>Caulobacteraceae</taxon>
        <taxon>Asticcacaulis</taxon>
    </lineage>
</organism>
<dbReference type="SUPFAM" id="SSF55021">
    <property type="entry name" value="ACT-like"/>
    <property type="match status" value="1"/>
</dbReference>
<dbReference type="RefSeq" id="WP_090649656.1">
    <property type="nucleotide sequence ID" value="NZ_CBCRYE010000003.1"/>
</dbReference>
<dbReference type="AlphaFoldDB" id="A0A1G4SXG1"/>
<dbReference type="EMBL" id="FMTS01000005">
    <property type="protein sequence ID" value="SCW72989.1"/>
    <property type="molecule type" value="Genomic_DNA"/>
</dbReference>
<proteinExistence type="predicted"/>
<dbReference type="Proteomes" id="UP000199150">
    <property type="component" value="Unassembled WGS sequence"/>
</dbReference>
<keyword evidence="2" id="KW-1185">Reference proteome</keyword>
<gene>
    <name evidence="1" type="ORF">SAMN02927928_3010</name>
</gene>
<evidence type="ECO:0000313" key="1">
    <source>
        <dbReference type="EMBL" id="SCW72989.1"/>
    </source>
</evidence>
<protein>
    <submittedName>
        <fullName evidence="1">Acetolactate synthase, small subunit</fullName>
    </submittedName>
</protein>
<name>A0A1G4SXG1_9CAUL</name>
<reference evidence="2" key="1">
    <citation type="submission" date="2016-10" db="EMBL/GenBank/DDBJ databases">
        <authorList>
            <person name="Varghese N."/>
            <person name="Submissions S."/>
        </authorList>
    </citation>
    <scope>NUCLEOTIDE SEQUENCE [LARGE SCALE GENOMIC DNA]</scope>
    <source>
        <strain evidence="2">CGMCC 1.3431</strain>
    </source>
</reference>